<dbReference type="Proteomes" id="UP000257109">
    <property type="component" value="Unassembled WGS sequence"/>
</dbReference>
<organism evidence="1 2">
    <name type="scientific">Mucuna pruriens</name>
    <name type="common">Velvet bean</name>
    <name type="synonym">Dolichos pruriens</name>
    <dbReference type="NCBI Taxonomy" id="157652"/>
    <lineage>
        <taxon>Eukaryota</taxon>
        <taxon>Viridiplantae</taxon>
        <taxon>Streptophyta</taxon>
        <taxon>Embryophyta</taxon>
        <taxon>Tracheophyta</taxon>
        <taxon>Spermatophyta</taxon>
        <taxon>Magnoliopsida</taxon>
        <taxon>eudicotyledons</taxon>
        <taxon>Gunneridae</taxon>
        <taxon>Pentapetalae</taxon>
        <taxon>rosids</taxon>
        <taxon>fabids</taxon>
        <taxon>Fabales</taxon>
        <taxon>Fabaceae</taxon>
        <taxon>Papilionoideae</taxon>
        <taxon>50 kb inversion clade</taxon>
        <taxon>NPAAA clade</taxon>
        <taxon>indigoferoid/millettioid clade</taxon>
        <taxon>Phaseoleae</taxon>
        <taxon>Mucuna</taxon>
    </lineage>
</organism>
<proteinExistence type="predicted"/>
<evidence type="ECO:0000313" key="1">
    <source>
        <dbReference type="EMBL" id="RDX69298.1"/>
    </source>
</evidence>
<gene>
    <name evidence="1" type="ORF">CR513_51607</name>
</gene>
<name>A0A371ETB9_MUCPR</name>
<protein>
    <submittedName>
        <fullName evidence="1">Uncharacterized protein</fullName>
    </submittedName>
</protein>
<dbReference type="EMBL" id="QJKJ01012170">
    <property type="protein sequence ID" value="RDX69298.1"/>
    <property type="molecule type" value="Genomic_DNA"/>
</dbReference>
<accession>A0A371ETB9</accession>
<reference evidence="1" key="1">
    <citation type="submission" date="2018-05" db="EMBL/GenBank/DDBJ databases">
        <title>Draft genome of Mucuna pruriens seed.</title>
        <authorList>
            <person name="Nnadi N.E."/>
            <person name="Vos R."/>
            <person name="Hasami M.H."/>
            <person name="Devisetty U.K."/>
            <person name="Aguiy J.C."/>
        </authorList>
    </citation>
    <scope>NUCLEOTIDE SEQUENCE [LARGE SCALE GENOMIC DNA]</scope>
    <source>
        <strain evidence="1">JCA_2017</strain>
    </source>
</reference>
<dbReference type="AlphaFoldDB" id="A0A371ETB9"/>
<evidence type="ECO:0000313" key="2">
    <source>
        <dbReference type="Proteomes" id="UP000257109"/>
    </source>
</evidence>
<keyword evidence="2" id="KW-1185">Reference proteome</keyword>
<sequence length="171" mass="18689">MENAGKPLVDKAGCESNSRTNVGVGLIPTRYRVPRLTWPTDSGKAAEMESARQRDSCLLAGSVGPIMLDVWVFIPSCLDEHMSLSPLADLAGLRGSMLLECVGFLSLSANLAGSEGPTIFIMKKSEACNTFKSFKAFVEKQSGCRIKELRTARGQEYLTCINFFEQHGIQH</sequence>
<comment type="caution">
    <text evidence="1">The sequence shown here is derived from an EMBL/GenBank/DDBJ whole genome shotgun (WGS) entry which is preliminary data.</text>
</comment>
<feature type="non-terminal residue" evidence="1">
    <location>
        <position position="1"/>
    </location>
</feature>